<gene>
    <name evidence="1" type="ORF">SDC9_140520</name>
</gene>
<dbReference type="EMBL" id="VSSQ01040192">
    <property type="protein sequence ID" value="MPM93383.1"/>
    <property type="molecule type" value="Genomic_DNA"/>
</dbReference>
<dbReference type="AlphaFoldDB" id="A0A645DXR0"/>
<protein>
    <submittedName>
        <fullName evidence="1">Uncharacterized protein</fullName>
    </submittedName>
</protein>
<organism evidence="1">
    <name type="scientific">bioreactor metagenome</name>
    <dbReference type="NCBI Taxonomy" id="1076179"/>
    <lineage>
        <taxon>unclassified sequences</taxon>
        <taxon>metagenomes</taxon>
        <taxon>ecological metagenomes</taxon>
    </lineage>
</organism>
<sequence>MAPAALAGQPDFNICTGGQHDLQHLVLLRCKPLEVVEENIVLRKDIVLFAKLTGCVKRIFTAPHASLPGSLIGSTYEGKVPQLCGKIIILKLSGSLKQAFSRCPVCRKLPKLIRELL</sequence>
<evidence type="ECO:0000313" key="1">
    <source>
        <dbReference type="EMBL" id="MPM93383.1"/>
    </source>
</evidence>
<reference evidence="1" key="1">
    <citation type="submission" date="2019-08" db="EMBL/GenBank/DDBJ databases">
        <authorList>
            <person name="Kucharzyk K."/>
            <person name="Murdoch R.W."/>
            <person name="Higgins S."/>
            <person name="Loffler F."/>
        </authorList>
    </citation>
    <scope>NUCLEOTIDE SEQUENCE</scope>
</reference>
<proteinExistence type="predicted"/>
<comment type="caution">
    <text evidence="1">The sequence shown here is derived from an EMBL/GenBank/DDBJ whole genome shotgun (WGS) entry which is preliminary data.</text>
</comment>
<accession>A0A645DXR0</accession>
<name>A0A645DXR0_9ZZZZ</name>